<proteinExistence type="predicted"/>
<evidence type="ECO:0000313" key="1">
    <source>
        <dbReference type="EMBL" id="AKM82127.1"/>
    </source>
</evidence>
<dbReference type="AlphaFoldDB" id="A0A0G4B551"/>
<dbReference type="KEGG" id="bbgw:UT28_C0001G0318"/>
<dbReference type="STRING" id="1618337.UT28_C0001G0318"/>
<gene>
    <name evidence="1" type="ORF">UT28_C0001G0318</name>
</gene>
<protein>
    <recommendedName>
        <fullName evidence="3">Histidine kinase/HSP90-like ATPase domain-containing protein</fullName>
    </recommendedName>
</protein>
<reference evidence="1 2" key="1">
    <citation type="journal article" date="2015" name="Nature">
        <title>rRNA introns, odd ribosomes, and small enigmatic genomes across a large radiation of phyla.</title>
        <authorList>
            <person name="Brown C.T."/>
            <person name="Hug L.A."/>
            <person name="Thomas B.C."/>
            <person name="Sharon I."/>
            <person name="Castelle C.J."/>
            <person name="Singh A."/>
            <person name="Wilkins M.J."/>
            <person name="Williams K.H."/>
            <person name="Banfield J.F."/>
        </authorList>
    </citation>
    <scope>NUCLEOTIDE SEQUENCE [LARGE SCALE GENOMIC DNA]</scope>
</reference>
<evidence type="ECO:0008006" key="3">
    <source>
        <dbReference type="Google" id="ProtNLM"/>
    </source>
</evidence>
<dbReference type="SUPFAM" id="SSF55874">
    <property type="entry name" value="ATPase domain of HSP90 chaperone/DNA topoisomerase II/histidine kinase"/>
    <property type="match status" value="1"/>
</dbReference>
<organism evidence="1 2">
    <name type="scientific">Berkelbacteria bacterium GW2011_GWE1_39_12</name>
    <dbReference type="NCBI Taxonomy" id="1618337"/>
    <lineage>
        <taxon>Bacteria</taxon>
        <taxon>Candidatus Berkelbacteria</taxon>
    </lineage>
</organism>
<name>A0A0G4B551_9BACT</name>
<dbReference type="InterPro" id="IPR036890">
    <property type="entry name" value="HATPase_C_sf"/>
</dbReference>
<evidence type="ECO:0000313" key="2">
    <source>
        <dbReference type="Proteomes" id="UP000035648"/>
    </source>
</evidence>
<dbReference type="EMBL" id="CP011213">
    <property type="protein sequence ID" value="AKM82127.1"/>
    <property type="molecule type" value="Genomic_DNA"/>
</dbReference>
<dbReference type="Proteomes" id="UP000035648">
    <property type="component" value="Chromosome"/>
</dbReference>
<sequence length="148" mass="16643">MLASVGTGGFFRGSIVARDDHGVYVYPIRRDWEKRNSKDHKRSHTVRMRIQQILGPFENQFTEIAIGEVVTNAFRHGFGLVIVVISIVENHYTVTVSNTAYEQVEKEPKLPERPVDCENGGMGRTILLNLADYSEAQIGHIFAANLTI</sequence>
<accession>A0A0G4B551</accession>